<evidence type="ECO:0000313" key="3">
    <source>
        <dbReference type="RefSeq" id="XP_019633351.1"/>
    </source>
</evidence>
<dbReference type="OrthoDB" id="10010755at2759"/>
<feature type="transmembrane region" description="Helical" evidence="1">
    <location>
        <begin position="71"/>
        <end position="98"/>
    </location>
</feature>
<evidence type="ECO:0000313" key="2">
    <source>
        <dbReference type="Proteomes" id="UP000515135"/>
    </source>
</evidence>
<keyword evidence="2" id="KW-1185">Reference proteome</keyword>
<feature type="transmembrane region" description="Helical" evidence="1">
    <location>
        <begin position="37"/>
        <end position="59"/>
    </location>
</feature>
<dbReference type="Proteomes" id="UP000515135">
    <property type="component" value="Unplaced"/>
</dbReference>
<protein>
    <submittedName>
        <fullName evidence="3">Uncharacterized protein LOC109476773</fullName>
    </submittedName>
</protein>
<name>A0A6P4ZUS8_BRABE</name>
<sequence length="145" mass="15413">MAVKSPPIIYHTSSPHHGPIAFTTPLAKLLAQRARSFLCFGQVLHGSMFLMLAFVAMAVGCSLEPLKSPDLANAVILFCMVVSTTAITFTVLPVSMAASAVKEARQRGKAPITGPVEVDASFKKIPLESSSQDEENTALLKSVTI</sequence>
<dbReference type="GeneID" id="109476773"/>
<keyword evidence="1" id="KW-1133">Transmembrane helix</keyword>
<reference evidence="3" key="1">
    <citation type="submission" date="2025-08" db="UniProtKB">
        <authorList>
            <consortium name="RefSeq"/>
        </authorList>
    </citation>
    <scope>IDENTIFICATION</scope>
    <source>
        <tissue evidence="3">Gonad</tissue>
    </source>
</reference>
<dbReference type="RefSeq" id="XP_019633351.1">
    <property type="nucleotide sequence ID" value="XM_019777792.1"/>
</dbReference>
<proteinExistence type="predicted"/>
<gene>
    <name evidence="3" type="primary">LOC109476773</name>
</gene>
<accession>A0A6P4ZUS8</accession>
<organism evidence="2 3">
    <name type="scientific">Branchiostoma belcheri</name>
    <name type="common">Amphioxus</name>
    <dbReference type="NCBI Taxonomy" id="7741"/>
    <lineage>
        <taxon>Eukaryota</taxon>
        <taxon>Metazoa</taxon>
        <taxon>Chordata</taxon>
        <taxon>Cephalochordata</taxon>
        <taxon>Leptocardii</taxon>
        <taxon>Amphioxiformes</taxon>
        <taxon>Branchiostomatidae</taxon>
        <taxon>Branchiostoma</taxon>
    </lineage>
</organism>
<evidence type="ECO:0000256" key="1">
    <source>
        <dbReference type="SAM" id="Phobius"/>
    </source>
</evidence>
<keyword evidence="1" id="KW-0472">Membrane</keyword>
<dbReference type="KEGG" id="bbel:109476773"/>
<dbReference type="AlphaFoldDB" id="A0A6P4ZUS8"/>
<keyword evidence="1" id="KW-0812">Transmembrane</keyword>